<sequence length="318" mass="36023">MYHAFGISAGVRRIAKRMIRVRLSSDQRRLCVVWAAVGFAADEPYELGPDSQRQEGVPQGKVTKHQWKSDIFEDTVRDYWVYCPAQYDENEPARVMVFQDGHAYVNEEGQFRVPVVLDNLIYRGELPPIIGIFINPGHRSEDDVKPQPGWKANNRSFEYDTMSNQYARFLLEEILPEVGKTYRLSDDPNHRAICGISSGGICAFTVAWEKPEEFRKVLSHVGSFTNIRGGNVYPALIRKTEPKPIRVFLQDGSNDLDNAHGNWWLSNLQMDAALKFAGYDYKFVGGEGGHNGIHGGAILPDSLRWLWREDSAKDTSGD</sequence>
<reference evidence="2 3" key="2">
    <citation type="submission" date="2024-05" db="EMBL/GenBank/DDBJ databases">
        <authorList>
            <person name="Chen Y."/>
            <person name="Shah S."/>
            <person name="Dougan E. K."/>
            <person name="Thang M."/>
            <person name="Chan C."/>
        </authorList>
    </citation>
    <scope>NUCLEOTIDE SEQUENCE [LARGE SCALE GENOMIC DNA]</scope>
</reference>
<dbReference type="EMBL" id="CAMXCT010000001">
    <property type="protein sequence ID" value="CAI3972063.1"/>
    <property type="molecule type" value="Genomic_DNA"/>
</dbReference>
<gene>
    <name evidence="1" type="ORF">C1SCF055_LOCUS653</name>
</gene>
<dbReference type="OrthoDB" id="10355777at2759"/>
<evidence type="ECO:0000313" key="2">
    <source>
        <dbReference type="EMBL" id="CAL4759375.1"/>
    </source>
</evidence>
<reference evidence="1" key="1">
    <citation type="submission" date="2022-10" db="EMBL/GenBank/DDBJ databases">
        <authorList>
            <person name="Chen Y."/>
            <person name="Dougan E. K."/>
            <person name="Chan C."/>
            <person name="Rhodes N."/>
            <person name="Thang M."/>
        </authorList>
    </citation>
    <scope>NUCLEOTIDE SEQUENCE</scope>
</reference>
<dbReference type="EMBL" id="CAMXCT020000001">
    <property type="protein sequence ID" value="CAL1125438.1"/>
    <property type="molecule type" value="Genomic_DNA"/>
</dbReference>
<dbReference type="InterPro" id="IPR050583">
    <property type="entry name" value="Mycobacterial_A85_antigen"/>
</dbReference>
<dbReference type="PANTHER" id="PTHR48098">
    <property type="entry name" value="ENTEROCHELIN ESTERASE-RELATED"/>
    <property type="match status" value="1"/>
</dbReference>
<dbReference type="EMBL" id="CAMXCT030000001">
    <property type="protein sequence ID" value="CAL4759375.1"/>
    <property type="molecule type" value="Genomic_DNA"/>
</dbReference>
<dbReference type="Gene3D" id="3.40.50.1820">
    <property type="entry name" value="alpha/beta hydrolase"/>
    <property type="match status" value="1"/>
</dbReference>
<proteinExistence type="predicted"/>
<dbReference type="Proteomes" id="UP001152797">
    <property type="component" value="Unassembled WGS sequence"/>
</dbReference>
<dbReference type="PANTHER" id="PTHR48098:SF3">
    <property type="entry name" value="IRON(III) ENTEROBACTIN ESTERASE"/>
    <property type="match status" value="1"/>
</dbReference>
<dbReference type="InterPro" id="IPR029058">
    <property type="entry name" value="AB_hydrolase_fold"/>
</dbReference>
<keyword evidence="3" id="KW-1185">Reference proteome</keyword>
<dbReference type="SUPFAM" id="SSF53474">
    <property type="entry name" value="alpha/beta-Hydrolases"/>
    <property type="match status" value="1"/>
</dbReference>
<evidence type="ECO:0000313" key="3">
    <source>
        <dbReference type="Proteomes" id="UP001152797"/>
    </source>
</evidence>
<evidence type="ECO:0000313" key="1">
    <source>
        <dbReference type="EMBL" id="CAI3972063.1"/>
    </source>
</evidence>
<protein>
    <submittedName>
        <fullName evidence="2">Iron(III) enterobactin esterase (Enterocheli n esterase) (Ferric enterobactin esterase)</fullName>
    </submittedName>
</protein>
<accession>A0A9P1FDJ5</accession>
<dbReference type="AlphaFoldDB" id="A0A9P1FDJ5"/>
<dbReference type="Pfam" id="PF00756">
    <property type="entry name" value="Esterase"/>
    <property type="match status" value="1"/>
</dbReference>
<dbReference type="InterPro" id="IPR000801">
    <property type="entry name" value="Esterase-like"/>
</dbReference>
<comment type="caution">
    <text evidence="1">The sequence shown here is derived from an EMBL/GenBank/DDBJ whole genome shotgun (WGS) entry which is preliminary data.</text>
</comment>
<name>A0A9P1FDJ5_9DINO</name>
<organism evidence="1">
    <name type="scientific">Cladocopium goreaui</name>
    <dbReference type="NCBI Taxonomy" id="2562237"/>
    <lineage>
        <taxon>Eukaryota</taxon>
        <taxon>Sar</taxon>
        <taxon>Alveolata</taxon>
        <taxon>Dinophyceae</taxon>
        <taxon>Suessiales</taxon>
        <taxon>Symbiodiniaceae</taxon>
        <taxon>Cladocopium</taxon>
    </lineage>
</organism>